<accession>V9SGQ1</accession>
<protein>
    <recommendedName>
        <fullName evidence="1">F-box domain-containing protein</fullName>
    </recommendedName>
</protein>
<gene>
    <name evidence="2" type="ORF">TNS_ORF351</name>
</gene>
<evidence type="ECO:0000313" key="3">
    <source>
        <dbReference type="Proteomes" id="UP000232615"/>
    </source>
</evidence>
<feature type="domain" description="F-box" evidence="1">
    <location>
        <begin position="3"/>
        <end position="52"/>
    </location>
</feature>
<evidence type="ECO:0000259" key="1">
    <source>
        <dbReference type="PROSITE" id="PS50181"/>
    </source>
</evidence>
<proteinExistence type="predicted"/>
<dbReference type="InterPro" id="IPR036047">
    <property type="entry name" value="F-box-like_dom_sf"/>
</dbReference>
<keyword evidence="3" id="KW-1185">Reference proteome</keyword>
<name>V9SGQ1_9VIRU</name>
<evidence type="ECO:0000313" key="2">
    <source>
        <dbReference type="EMBL" id="AHC55069.1"/>
    </source>
</evidence>
<dbReference type="EMBL" id="KF483846">
    <property type="protein sequence ID" value="AHC55069.1"/>
    <property type="molecule type" value="Genomic_DNA"/>
</dbReference>
<dbReference type="InterPro" id="IPR001810">
    <property type="entry name" value="F-box_dom"/>
</dbReference>
<organism evidence="2 3">
    <name type="scientific">Tunisvirus fontaine2</name>
    <dbReference type="NCBI Taxonomy" id="1421067"/>
    <lineage>
        <taxon>Viruses</taxon>
        <taxon>Varidnaviria</taxon>
        <taxon>Bamfordvirae</taxon>
        <taxon>Nucleocytoviricota</taxon>
        <taxon>Megaviricetes</taxon>
        <taxon>Pimascovirales</taxon>
        <taxon>Pimascovirales incertae sedis</taxon>
        <taxon>Marseilleviridae</taxon>
        <taxon>Losannavirus</taxon>
        <taxon>Losannavirus tunisense</taxon>
    </lineage>
</organism>
<sequence length="190" mass="22384">MSKNKLRDLPPEIWCQVFEFIEFKELCQSTSLVSRAFFSYFCESKNKKYAEVLARFGRCCGGIKKCNELLYLGDLSVHNEMKKIQPTVICKMCQRPKKKNGKAMFYFPVLKESRSEVFARLIEFIREKVCAPGMYASKAMLEGYKQNVRRFLVLKFGIRWEEKHQKEFVSLCEWSGRNAQLKLERSSKNK</sequence>
<dbReference type="Gene3D" id="1.20.1280.50">
    <property type="match status" value="1"/>
</dbReference>
<dbReference type="SUPFAM" id="SSF81383">
    <property type="entry name" value="F-box domain"/>
    <property type="match status" value="1"/>
</dbReference>
<dbReference type="PROSITE" id="PS50181">
    <property type="entry name" value="FBOX"/>
    <property type="match status" value="1"/>
</dbReference>
<reference evidence="2 3" key="1">
    <citation type="journal article" date="2014" name="Arch. Virol.">
        <title>Complete genome sequence of Tunisvirus, a new member of the proposed family Marseilleviridae.</title>
        <authorList>
            <person name="Aherfi S."/>
            <person name="Boughalmi M."/>
            <person name="Pagnier I."/>
            <person name="Fournous G."/>
            <person name="La Scola B."/>
            <person name="Raoult D."/>
            <person name="Colson P."/>
        </authorList>
    </citation>
    <scope>NUCLEOTIDE SEQUENCE [LARGE SCALE GENOMIC DNA]</scope>
    <source>
        <strain evidence="2 3">U484</strain>
    </source>
</reference>
<dbReference type="Pfam" id="PF00646">
    <property type="entry name" value="F-box"/>
    <property type="match status" value="1"/>
</dbReference>
<dbReference type="Proteomes" id="UP000232615">
    <property type="component" value="Segment"/>
</dbReference>
<dbReference type="CDD" id="cd09917">
    <property type="entry name" value="F-box_SF"/>
    <property type="match status" value="1"/>
</dbReference>